<name>A0ABU5JC14_9ACTN</name>
<organism evidence="1 2">
    <name type="scientific">Micromonospora sicca</name>
    <dbReference type="NCBI Taxonomy" id="2202420"/>
    <lineage>
        <taxon>Bacteria</taxon>
        <taxon>Bacillati</taxon>
        <taxon>Actinomycetota</taxon>
        <taxon>Actinomycetes</taxon>
        <taxon>Micromonosporales</taxon>
        <taxon>Micromonosporaceae</taxon>
        <taxon>Micromonospora</taxon>
    </lineage>
</organism>
<proteinExistence type="predicted"/>
<dbReference type="Pfam" id="PF02575">
    <property type="entry name" value="YbaB_DNA_bd"/>
    <property type="match status" value="1"/>
</dbReference>
<keyword evidence="2" id="KW-1185">Reference proteome</keyword>
<protein>
    <submittedName>
        <fullName evidence="1">YbaB/EbfC family nucleoid-associated protein</fullName>
    </submittedName>
</protein>
<dbReference type="Gene3D" id="3.30.1310.10">
    <property type="entry name" value="Nucleoid-associated protein YbaB-like domain"/>
    <property type="match status" value="1"/>
</dbReference>
<dbReference type="InterPro" id="IPR004401">
    <property type="entry name" value="YbaB/EbfC"/>
</dbReference>
<dbReference type="EMBL" id="JAXOTQ010000012">
    <property type="protein sequence ID" value="MDZ5490128.1"/>
    <property type="molecule type" value="Genomic_DNA"/>
</dbReference>
<dbReference type="RefSeq" id="WP_322440354.1">
    <property type="nucleotide sequence ID" value="NZ_JAXOTQ010000012.1"/>
</dbReference>
<reference evidence="1 2" key="1">
    <citation type="submission" date="2023-12" db="EMBL/GenBank/DDBJ databases">
        <title>Micromonospora sp. nov., isolated from Atacama Desert.</title>
        <authorList>
            <person name="Carro L."/>
            <person name="Golinska P."/>
            <person name="Klenk H.-P."/>
            <person name="Goodfellow M."/>
        </authorList>
    </citation>
    <scope>NUCLEOTIDE SEQUENCE [LARGE SCALE GENOMIC DNA]</scope>
    <source>
        <strain evidence="1 2">4G53</strain>
    </source>
</reference>
<evidence type="ECO:0000313" key="1">
    <source>
        <dbReference type="EMBL" id="MDZ5490128.1"/>
    </source>
</evidence>
<accession>A0ABU5JC14</accession>
<gene>
    <name evidence="1" type="ORF">U2F25_11730</name>
</gene>
<comment type="caution">
    <text evidence="1">The sequence shown here is derived from an EMBL/GenBank/DDBJ whole genome shotgun (WGS) entry which is preliminary data.</text>
</comment>
<dbReference type="Proteomes" id="UP001290101">
    <property type="component" value="Unassembled WGS sequence"/>
</dbReference>
<dbReference type="InterPro" id="IPR036894">
    <property type="entry name" value="YbaB-like_sf"/>
</dbReference>
<evidence type="ECO:0000313" key="2">
    <source>
        <dbReference type="Proteomes" id="UP001290101"/>
    </source>
</evidence>
<dbReference type="SUPFAM" id="SSF82607">
    <property type="entry name" value="YbaB-like"/>
    <property type="match status" value="1"/>
</dbReference>
<sequence length="142" mass="14898">MDQVTEFNRLFEQSRLVLASMRGTAATSGADEAAEPLRAAGTAAEGQVEVVLVGQRVESVRLDPRVLRAGAELLGEYVAQAVNAALDDLRHQAGQAGAEPAALDPAALGETLGQLQDQSVRSMSAMSQALTDVVQRIQEGGR</sequence>